<dbReference type="EMBL" id="CP021109">
    <property type="protein sequence ID" value="ARP88650.1"/>
    <property type="molecule type" value="Genomic_DNA"/>
</dbReference>
<keyword evidence="7" id="KW-1185">Reference proteome</keyword>
<dbReference type="InterPro" id="IPR029058">
    <property type="entry name" value="AB_hydrolase_fold"/>
</dbReference>
<dbReference type="PANTHER" id="PTHR36837">
    <property type="entry name" value="POLY(3-HYDROXYALKANOATE) POLYMERASE SUBUNIT PHAC"/>
    <property type="match status" value="1"/>
</dbReference>
<gene>
    <name evidence="6" type="ORF">CAL13_10540</name>
</gene>
<evidence type="ECO:0000313" key="7">
    <source>
        <dbReference type="Proteomes" id="UP000194139"/>
    </source>
</evidence>
<organism evidence="6 7">
    <name type="scientific">Bordetella genomosp. 9</name>
    <dbReference type="NCBI Taxonomy" id="1416803"/>
    <lineage>
        <taxon>Bacteria</taxon>
        <taxon>Pseudomonadati</taxon>
        <taxon>Pseudomonadota</taxon>
        <taxon>Betaproteobacteria</taxon>
        <taxon>Burkholderiales</taxon>
        <taxon>Alcaligenaceae</taxon>
        <taxon>Bordetella</taxon>
    </lineage>
</organism>
<evidence type="ECO:0000256" key="2">
    <source>
        <dbReference type="ARBA" id="ARBA00023315"/>
    </source>
</evidence>
<dbReference type="Pfam" id="PF07167">
    <property type="entry name" value="PhaC_N"/>
    <property type="match status" value="1"/>
</dbReference>
<evidence type="ECO:0000256" key="1">
    <source>
        <dbReference type="ARBA" id="ARBA00022679"/>
    </source>
</evidence>
<dbReference type="InterPro" id="IPR022211">
    <property type="entry name" value="PHBC_N"/>
</dbReference>
<feature type="domain" description="Poly-beta-hydroxybutyrate polymerase N-terminal" evidence="5">
    <location>
        <begin position="25"/>
        <end position="62"/>
    </location>
</feature>
<evidence type="ECO:0000259" key="5">
    <source>
        <dbReference type="Pfam" id="PF12551"/>
    </source>
</evidence>
<evidence type="ECO:0000256" key="3">
    <source>
        <dbReference type="SAM" id="MobiDB-lite"/>
    </source>
</evidence>
<dbReference type="Proteomes" id="UP000194139">
    <property type="component" value="Chromosome"/>
</dbReference>
<keyword evidence="1" id="KW-0808">Transferase</keyword>
<feature type="domain" description="Poly-beta-hydroxybutyrate polymerase N-terminal" evidence="4">
    <location>
        <begin position="89"/>
        <end position="261"/>
    </location>
</feature>
<protein>
    <recommendedName>
        <fullName evidence="8">Poly-beta-hydroxybutyrate polymerase</fullName>
    </recommendedName>
</protein>
<dbReference type="Pfam" id="PF12551">
    <property type="entry name" value="PHBC_N"/>
    <property type="match status" value="1"/>
</dbReference>
<dbReference type="InterPro" id="IPR010941">
    <property type="entry name" value="PhaC_N"/>
</dbReference>
<proteinExistence type="predicted"/>
<evidence type="ECO:0000259" key="4">
    <source>
        <dbReference type="Pfam" id="PF07167"/>
    </source>
</evidence>
<evidence type="ECO:0000313" key="6">
    <source>
        <dbReference type="EMBL" id="ARP88650.1"/>
    </source>
</evidence>
<accession>A0A1W6Z5L0</accession>
<dbReference type="SUPFAM" id="SSF53474">
    <property type="entry name" value="alpha/beta-Hydrolases"/>
    <property type="match status" value="1"/>
</dbReference>
<sequence length="580" mass="64541">MPPPTAAPSAPSCAPASSEPPWRGWDRLSHAAVARASGGVSPLAVCLDWADWAMHLAISPGKQLSLLQTALQAGPDGAAPAANGRRRPDPRFDHPDWNRWPYTLWRSAFQRAEACWDAATQDVSGAAPHHQRVVNFMGRQWLDTLSPSNFWFANPEVLEAIAETRGFNLLQGARRFYGDACDTAAGCAPGASASRRDVYRVGREVAATPGAVVYRNQLFELILYAPATPQTWREPVLIVPSWLLKYYILDLSEHNSLVRYLVQSGHTVYAISWKNPHEEARDWGMDRYLRDGLFTALEQVSQACGGRRVHGVGYCLGGTLLAAGAAALARRERRPGLRSLTLLTTQTDFDEPGELGLFISPGGVACLDALMWQQGYLDGRQLAGVFQLLNSRDLIWSRLVRDYLLGRQRPISDLMAWNADTTRLPYRLHSETLRWLYLNNDLAAGRLCVEGEPVALADIRVPMLAVATERDHISPWQSVYKLHLLNHRDLTFVLCSGGHNVGIVSEPGRPNRHFRSALRHQGDPYLPPSEWLARTPVVEGSWWPHWEAWLCRHSGQKGPPPDYPPETALCAAPGRYVMEQ</sequence>
<feature type="region of interest" description="Disordered" evidence="3">
    <location>
        <begin position="1"/>
        <end position="21"/>
    </location>
</feature>
<evidence type="ECO:0008006" key="8">
    <source>
        <dbReference type="Google" id="ProtNLM"/>
    </source>
</evidence>
<dbReference type="Gene3D" id="3.40.50.1820">
    <property type="entry name" value="alpha/beta hydrolase"/>
    <property type="match status" value="1"/>
</dbReference>
<dbReference type="PANTHER" id="PTHR36837:SF5">
    <property type="entry name" value="POLY-3-HYDROXYBUTYRATE SYNTHASE"/>
    <property type="match status" value="1"/>
</dbReference>
<keyword evidence="2" id="KW-0012">Acyltransferase</keyword>
<dbReference type="GO" id="GO:0016746">
    <property type="term" value="F:acyltransferase activity"/>
    <property type="evidence" value="ECO:0007669"/>
    <property type="project" value="UniProtKB-KW"/>
</dbReference>
<reference evidence="6 7" key="1">
    <citation type="submission" date="2017-05" db="EMBL/GenBank/DDBJ databases">
        <title>Complete and WGS of Bordetella genogroups.</title>
        <authorList>
            <person name="Spilker T."/>
            <person name="LiPuma J."/>
        </authorList>
    </citation>
    <scope>NUCLEOTIDE SEQUENCE [LARGE SCALE GENOMIC DNA]</scope>
    <source>
        <strain evidence="6 7">AU17164</strain>
    </source>
</reference>
<name>A0A1W6Z5L0_9BORD</name>
<dbReference type="InterPro" id="IPR051321">
    <property type="entry name" value="PHA/PHB_synthase"/>
</dbReference>
<dbReference type="GO" id="GO:0042619">
    <property type="term" value="P:poly-hydroxybutyrate biosynthetic process"/>
    <property type="evidence" value="ECO:0007669"/>
    <property type="project" value="InterPro"/>
</dbReference>
<feature type="compositionally biased region" description="Low complexity" evidence="3">
    <location>
        <begin position="7"/>
        <end position="21"/>
    </location>
</feature>
<dbReference type="AlphaFoldDB" id="A0A1W6Z5L0"/>